<evidence type="ECO:0000256" key="3">
    <source>
        <dbReference type="ARBA" id="ARBA00023125"/>
    </source>
</evidence>
<dbReference type="GO" id="GO:0006355">
    <property type="term" value="P:regulation of DNA-templated transcription"/>
    <property type="evidence" value="ECO:0007669"/>
    <property type="project" value="InterPro"/>
</dbReference>
<evidence type="ECO:0000259" key="6">
    <source>
        <dbReference type="PROSITE" id="PS50043"/>
    </source>
</evidence>
<evidence type="ECO:0000259" key="7">
    <source>
        <dbReference type="PROSITE" id="PS50110"/>
    </source>
</evidence>
<comment type="caution">
    <text evidence="8">The sequence shown here is derived from an EMBL/GenBank/DDBJ whole genome shotgun (WGS) entry which is preliminary data.</text>
</comment>
<keyword evidence="1 5" id="KW-0597">Phosphoprotein</keyword>
<dbReference type="SMART" id="SM00448">
    <property type="entry name" value="REC"/>
    <property type="match status" value="1"/>
</dbReference>
<proteinExistence type="predicted"/>
<feature type="modified residue" description="4-aspartylphosphate" evidence="5">
    <location>
        <position position="57"/>
    </location>
</feature>
<keyword evidence="9" id="KW-1185">Reference proteome</keyword>
<sequence length="215" mass="24607">MTMRIRVLVVDDHAHAREAVRDILQAAPEFEIVAEATSGEEALALTEQHMPDLILMDIKLPGMDGLEATKRIKERFPYVKIVMMTVSDEVTHLFEAIKRGAQGYLVKHLPPDVWVTYLRAVAVDEAPLSKELALCILRELTEKRAAPPENEDPLSKREREILHRVAQGKTNREIAEELGISEYTVKNHLKNILNKLHLENRVQLARYAYERGWMP</sequence>
<keyword evidence="2" id="KW-0805">Transcription regulation</keyword>
<dbReference type="InterPro" id="IPR001789">
    <property type="entry name" value="Sig_transdc_resp-reg_receiver"/>
</dbReference>
<evidence type="ECO:0000313" key="9">
    <source>
        <dbReference type="Proteomes" id="UP000637720"/>
    </source>
</evidence>
<dbReference type="SUPFAM" id="SSF52172">
    <property type="entry name" value="CheY-like"/>
    <property type="match status" value="1"/>
</dbReference>
<name>A0A8J3FFH7_9BACI</name>
<gene>
    <name evidence="8" type="ORF">GCM10007043_18670</name>
</gene>
<dbReference type="AlphaFoldDB" id="A0A8J3FFH7"/>
<dbReference type="CDD" id="cd17535">
    <property type="entry name" value="REC_NarL-like"/>
    <property type="match status" value="1"/>
</dbReference>
<dbReference type="EMBL" id="BMOF01000043">
    <property type="protein sequence ID" value="GGK04856.1"/>
    <property type="molecule type" value="Genomic_DNA"/>
</dbReference>
<dbReference type="InterPro" id="IPR000792">
    <property type="entry name" value="Tscrpt_reg_LuxR_C"/>
</dbReference>
<protein>
    <submittedName>
        <fullName evidence="8">DNA-binding response regulator</fullName>
    </submittedName>
</protein>
<dbReference type="GO" id="GO:0003677">
    <property type="term" value="F:DNA binding"/>
    <property type="evidence" value="ECO:0007669"/>
    <property type="project" value="UniProtKB-KW"/>
</dbReference>
<evidence type="ECO:0000256" key="1">
    <source>
        <dbReference type="ARBA" id="ARBA00022553"/>
    </source>
</evidence>
<dbReference type="CDD" id="cd06170">
    <property type="entry name" value="LuxR_C_like"/>
    <property type="match status" value="1"/>
</dbReference>
<reference evidence="8" key="2">
    <citation type="submission" date="2020-09" db="EMBL/GenBank/DDBJ databases">
        <authorList>
            <person name="Sun Q."/>
            <person name="Ohkuma M."/>
        </authorList>
    </citation>
    <scope>NUCLEOTIDE SEQUENCE</scope>
    <source>
        <strain evidence="8">JCM 14719</strain>
    </source>
</reference>
<dbReference type="GO" id="GO:0000160">
    <property type="term" value="P:phosphorelay signal transduction system"/>
    <property type="evidence" value="ECO:0007669"/>
    <property type="project" value="InterPro"/>
</dbReference>
<reference evidence="8" key="1">
    <citation type="journal article" date="2014" name="Int. J. Syst. Evol. Microbiol.">
        <title>Complete genome sequence of Corynebacterium casei LMG S-19264T (=DSM 44701T), isolated from a smear-ripened cheese.</title>
        <authorList>
            <consortium name="US DOE Joint Genome Institute (JGI-PGF)"/>
            <person name="Walter F."/>
            <person name="Albersmeier A."/>
            <person name="Kalinowski J."/>
            <person name="Ruckert C."/>
        </authorList>
    </citation>
    <scope>NUCLEOTIDE SEQUENCE</scope>
    <source>
        <strain evidence="8">JCM 14719</strain>
    </source>
</reference>
<keyword evidence="4" id="KW-0804">Transcription</keyword>
<accession>A0A8J3FFH7</accession>
<dbReference type="Proteomes" id="UP000637720">
    <property type="component" value="Unassembled WGS sequence"/>
</dbReference>
<dbReference type="PANTHER" id="PTHR43214">
    <property type="entry name" value="TWO-COMPONENT RESPONSE REGULATOR"/>
    <property type="match status" value="1"/>
</dbReference>
<organism evidence="8 9">
    <name type="scientific">Calditerricola satsumensis</name>
    <dbReference type="NCBI Taxonomy" id="373054"/>
    <lineage>
        <taxon>Bacteria</taxon>
        <taxon>Bacillati</taxon>
        <taxon>Bacillota</taxon>
        <taxon>Bacilli</taxon>
        <taxon>Bacillales</taxon>
        <taxon>Bacillaceae</taxon>
        <taxon>Calditerricola</taxon>
    </lineage>
</organism>
<dbReference type="Pfam" id="PF00072">
    <property type="entry name" value="Response_reg"/>
    <property type="match status" value="1"/>
</dbReference>
<keyword evidence="3 8" id="KW-0238">DNA-binding</keyword>
<dbReference type="PROSITE" id="PS50043">
    <property type="entry name" value="HTH_LUXR_2"/>
    <property type="match status" value="1"/>
</dbReference>
<dbReference type="Gene3D" id="3.40.50.2300">
    <property type="match status" value="1"/>
</dbReference>
<dbReference type="PRINTS" id="PR00038">
    <property type="entry name" value="HTHLUXR"/>
</dbReference>
<feature type="domain" description="HTH luxR-type" evidence="6">
    <location>
        <begin position="147"/>
        <end position="212"/>
    </location>
</feature>
<dbReference type="InterPro" id="IPR058245">
    <property type="entry name" value="NreC/VraR/RcsB-like_REC"/>
</dbReference>
<evidence type="ECO:0000256" key="4">
    <source>
        <dbReference type="ARBA" id="ARBA00023163"/>
    </source>
</evidence>
<evidence type="ECO:0000256" key="2">
    <source>
        <dbReference type="ARBA" id="ARBA00023015"/>
    </source>
</evidence>
<evidence type="ECO:0000256" key="5">
    <source>
        <dbReference type="PROSITE-ProRule" id="PRU00169"/>
    </source>
</evidence>
<feature type="domain" description="Response regulatory" evidence="7">
    <location>
        <begin position="6"/>
        <end position="122"/>
    </location>
</feature>
<dbReference type="Pfam" id="PF00196">
    <property type="entry name" value="GerE"/>
    <property type="match status" value="1"/>
</dbReference>
<dbReference type="InterPro" id="IPR011006">
    <property type="entry name" value="CheY-like_superfamily"/>
</dbReference>
<evidence type="ECO:0000313" key="8">
    <source>
        <dbReference type="EMBL" id="GGK04856.1"/>
    </source>
</evidence>
<dbReference type="InterPro" id="IPR039420">
    <property type="entry name" value="WalR-like"/>
</dbReference>
<dbReference type="PROSITE" id="PS00622">
    <property type="entry name" value="HTH_LUXR_1"/>
    <property type="match status" value="1"/>
</dbReference>
<dbReference type="PROSITE" id="PS50110">
    <property type="entry name" value="RESPONSE_REGULATORY"/>
    <property type="match status" value="1"/>
</dbReference>
<dbReference type="SMART" id="SM00421">
    <property type="entry name" value="HTH_LUXR"/>
    <property type="match status" value="1"/>
</dbReference>